<evidence type="ECO:0000313" key="2">
    <source>
        <dbReference type="Proteomes" id="UP001235840"/>
    </source>
</evidence>
<dbReference type="RefSeq" id="WP_307397754.1">
    <property type="nucleotide sequence ID" value="NZ_BAAADK010000020.1"/>
</dbReference>
<evidence type="ECO:0000313" key="1">
    <source>
        <dbReference type="EMBL" id="MDQ0168196.1"/>
    </source>
</evidence>
<sequence>MLGKVNLKEVKKQDRINYLQYLSLADEREMINRYIDQGELYEITLNGETIGRNFNKMIVGTANSSIDNMAFYQKQGSECLV</sequence>
<reference evidence="1 2" key="1">
    <citation type="submission" date="2023-07" db="EMBL/GenBank/DDBJ databases">
        <title>Genomic Encyclopedia of Type Strains, Phase IV (KMG-IV): sequencing the most valuable type-strain genomes for metagenomic binning, comparative biology and taxonomic classification.</title>
        <authorList>
            <person name="Goeker M."/>
        </authorList>
    </citation>
    <scope>NUCLEOTIDE SEQUENCE [LARGE SCALE GENOMIC DNA]</scope>
    <source>
        <strain evidence="1 2">DSM 12751</strain>
    </source>
</reference>
<protein>
    <submittedName>
        <fullName evidence="1">Uncharacterized protein</fullName>
    </submittedName>
</protein>
<gene>
    <name evidence="1" type="ORF">J2S11_004148</name>
</gene>
<organism evidence="1 2">
    <name type="scientific">Caldalkalibacillus horti</name>
    <dbReference type="NCBI Taxonomy" id="77523"/>
    <lineage>
        <taxon>Bacteria</taxon>
        <taxon>Bacillati</taxon>
        <taxon>Bacillota</taxon>
        <taxon>Bacilli</taxon>
        <taxon>Bacillales</taxon>
        <taxon>Bacillaceae</taxon>
        <taxon>Caldalkalibacillus</taxon>
    </lineage>
</organism>
<comment type="caution">
    <text evidence="1">The sequence shown here is derived from an EMBL/GenBank/DDBJ whole genome shotgun (WGS) entry which is preliminary data.</text>
</comment>
<accession>A0ABT9W4N9</accession>
<keyword evidence="2" id="KW-1185">Reference proteome</keyword>
<dbReference type="Proteomes" id="UP001235840">
    <property type="component" value="Unassembled WGS sequence"/>
</dbReference>
<dbReference type="EMBL" id="JAUSTY010000025">
    <property type="protein sequence ID" value="MDQ0168196.1"/>
    <property type="molecule type" value="Genomic_DNA"/>
</dbReference>
<name>A0ABT9W4N9_9BACI</name>
<proteinExistence type="predicted"/>